<proteinExistence type="inferred from homology"/>
<dbReference type="InterPro" id="IPR002716">
    <property type="entry name" value="PIN_dom"/>
</dbReference>
<dbReference type="CDD" id="cd09871">
    <property type="entry name" value="PIN_MtVapC28-VapC30-like"/>
    <property type="match status" value="1"/>
</dbReference>
<reference evidence="10 11" key="1">
    <citation type="submission" date="2019-07" db="EMBL/GenBank/DDBJ databases">
        <title>Whole genome shotgun sequence of Rhizobium naphthalenivorans NBRC 107585.</title>
        <authorList>
            <person name="Hosoyama A."/>
            <person name="Uohara A."/>
            <person name="Ohji S."/>
            <person name="Ichikawa N."/>
        </authorList>
    </citation>
    <scope>NUCLEOTIDE SEQUENCE [LARGE SCALE GENOMIC DNA]</scope>
    <source>
        <strain evidence="10 11">NBRC 107585</strain>
    </source>
</reference>
<dbReference type="EC" id="3.1.-.-" evidence="8"/>
<comment type="function">
    <text evidence="8">Toxic component of a toxin-antitoxin (TA) system. An RNase.</text>
</comment>
<keyword evidence="2 8" id="KW-1277">Toxin-antitoxin system</keyword>
<evidence type="ECO:0000256" key="1">
    <source>
        <dbReference type="ARBA" id="ARBA00001946"/>
    </source>
</evidence>
<evidence type="ECO:0000313" key="11">
    <source>
        <dbReference type="Proteomes" id="UP000321717"/>
    </source>
</evidence>
<evidence type="ECO:0000256" key="3">
    <source>
        <dbReference type="ARBA" id="ARBA00022722"/>
    </source>
</evidence>
<evidence type="ECO:0000313" key="10">
    <source>
        <dbReference type="EMBL" id="GEO87645.1"/>
    </source>
</evidence>
<comment type="cofactor">
    <cofactor evidence="1 8">
        <name>Mg(2+)</name>
        <dbReference type="ChEBI" id="CHEBI:18420"/>
    </cofactor>
</comment>
<dbReference type="GO" id="GO:0004540">
    <property type="term" value="F:RNA nuclease activity"/>
    <property type="evidence" value="ECO:0007669"/>
    <property type="project" value="InterPro"/>
</dbReference>
<dbReference type="Pfam" id="PF01850">
    <property type="entry name" value="PIN"/>
    <property type="match status" value="1"/>
</dbReference>
<evidence type="ECO:0000256" key="8">
    <source>
        <dbReference type="HAMAP-Rule" id="MF_00265"/>
    </source>
</evidence>
<comment type="caution">
    <text evidence="10">The sequence shown here is derived from an EMBL/GenBank/DDBJ whole genome shotgun (WGS) entry which is preliminary data.</text>
</comment>
<dbReference type="GO" id="GO:0000287">
    <property type="term" value="F:magnesium ion binding"/>
    <property type="evidence" value="ECO:0007669"/>
    <property type="project" value="UniProtKB-UniRule"/>
</dbReference>
<dbReference type="InterPro" id="IPR022907">
    <property type="entry name" value="VapC_family"/>
</dbReference>
<evidence type="ECO:0000256" key="6">
    <source>
        <dbReference type="ARBA" id="ARBA00022842"/>
    </source>
</evidence>
<feature type="domain" description="PIN" evidence="9">
    <location>
        <begin position="2"/>
        <end position="126"/>
    </location>
</feature>
<dbReference type="Gene3D" id="3.40.50.1010">
    <property type="entry name" value="5'-nuclease"/>
    <property type="match status" value="1"/>
</dbReference>
<dbReference type="AlphaFoldDB" id="A0A512HQA4"/>
<sequence length="132" mass="14508">MIVIDSSAVVAILEREDDSALYARVIQDADDLTMSAVNAHECAVVLRRRRGPEGERILWLFLTDNGVQILPFDEEQARRASEAFGKYGKGIDAKARLNLADCAAYALAKSLSAPLLFKGDDFIHTDIEVAAR</sequence>
<dbReference type="InterPro" id="IPR029060">
    <property type="entry name" value="PIN-like_dom_sf"/>
</dbReference>
<feature type="binding site" evidence="8">
    <location>
        <position position="101"/>
    </location>
    <ligand>
        <name>Mg(2+)</name>
        <dbReference type="ChEBI" id="CHEBI:18420"/>
    </ligand>
</feature>
<dbReference type="PANTHER" id="PTHR33653">
    <property type="entry name" value="RIBONUCLEASE VAPC2"/>
    <property type="match status" value="1"/>
</dbReference>
<dbReference type="SUPFAM" id="SSF88723">
    <property type="entry name" value="PIN domain-like"/>
    <property type="match status" value="1"/>
</dbReference>
<keyword evidence="3 8" id="KW-0540">Nuclease</keyword>
<dbReference type="Proteomes" id="UP000321717">
    <property type="component" value="Unassembled WGS sequence"/>
</dbReference>
<evidence type="ECO:0000256" key="7">
    <source>
        <dbReference type="ARBA" id="ARBA00038093"/>
    </source>
</evidence>
<evidence type="ECO:0000256" key="4">
    <source>
        <dbReference type="ARBA" id="ARBA00022723"/>
    </source>
</evidence>
<keyword evidence="8" id="KW-0800">Toxin</keyword>
<feature type="binding site" evidence="8">
    <location>
        <position position="5"/>
    </location>
    <ligand>
        <name>Mg(2+)</name>
        <dbReference type="ChEBI" id="CHEBI:18420"/>
    </ligand>
</feature>
<dbReference type="PANTHER" id="PTHR33653:SF1">
    <property type="entry name" value="RIBONUCLEASE VAPC2"/>
    <property type="match status" value="1"/>
</dbReference>
<dbReference type="HAMAP" id="MF_00265">
    <property type="entry name" value="VapC_Nob1"/>
    <property type="match status" value="1"/>
</dbReference>
<evidence type="ECO:0000256" key="5">
    <source>
        <dbReference type="ARBA" id="ARBA00022801"/>
    </source>
</evidence>
<name>A0A512HQA4_9HYPH</name>
<keyword evidence="5 8" id="KW-0378">Hydrolase</keyword>
<evidence type="ECO:0000256" key="2">
    <source>
        <dbReference type="ARBA" id="ARBA00022649"/>
    </source>
</evidence>
<organism evidence="10 11">
    <name type="scientific">Ciceribacter naphthalenivorans</name>
    <dbReference type="NCBI Taxonomy" id="1118451"/>
    <lineage>
        <taxon>Bacteria</taxon>
        <taxon>Pseudomonadati</taxon>
        <taxon>Pseudomonadota</taxon>
        <taxon>Alphaproteobacteria</taxon>
        <taxon>Hyphomicrobiales</taxon>
        <taxon>Rhizobiaceae</taxon>
        <taxon>Ciceribacter</taxon>
    </lineage>
</organism>
<dbReference type="EMBL" id="BJZP01000078">
    <property type="protein sequence ID" value="GEO87645.1"/>
    <property type="molecule type" value="Genomic_DNA"/>
</dbReference>
<dbReference type="GO" id="GO:0016787">
    <property type="term" value="F:hydrolase activity"/>
    <property type="evidence" value="ECO:0007669"/>
    <property type="project" value="UniProtKB-KW"/>
</dbReference>
<dbReference type="GO" id="GO:0090729">
    <property type="term" value="F:toxin activity"/>
    <property type="evidence" value="ECO:0007669"/>
    <property type="project" value="UniProtKB-KW"/>
</dbReference>
<dbReference type="OrthoDB" id="32625at2"/>
<accession>A0A512HQA4</accession>
<dbReference type="InterPro" id="IPR050556">
    <property type="entry name" value="Type_II_TA_system_RNase"/>
</dbReference>
<gene>
    <name evidence="10" type="primary">vapC42</name>
    <name evidence="8" type="synonym">vapC</name>
    <name evidence="10" type="ORF">RNA01_45770</name>
</gene>
<dbReference type="RefSeq" id="WP_147182428.1">
    <property type="nucleotide sequence ID" value="NZ_BJZP01000078.1"/>
</dbReference>
<keyword evidence="11" id="KW-1185">Reference proteome</keyword>
<keyword evidence="4 8" id="KW-0479">Metal-binding</keyword>
<comment type="similarity">
    <text evidence="7 8">Belongs to the PINc/VapC protein family.</text>
</comment>
<evidence type="ECO:0000259" key="9">
    <source>
        <dbReference type="Pfam" id="PF01850"/>
    </source>
</evidence>
<keyword evidence="6 8" id="KW-0460">Magnesium</keyword>
<protein>
    <recommendedName>
        <fullName evidence="8">Ribonuclease VapC</fullName>
        <shortName evidence="8">RNase VapC</shortName>
        <ecNumber evidence="8">3.1.-.-</ecNumber>
    </recommendedName>
    <alternativeName>
        <fullName evidence="8">Toxin VapC</fullName>
    </alternativeName>
</protein>